<organism evidence="5 6">
    <name type="scientific">Flavobacterium aquidurense</name>
    <dbReference type="NCBI Taxonomy" id="362413"/>
    <lineage>
        <taxon>Bacteria</taxon>
        <taxon>Pseudomonadati</taxon>
        <taxon>Bacteroidota</taxon>
        <taxon>Flavobacteriia</taxon>
        <taxon>Flavobacteriales</taxon>
        <taxon>Flavobacteriaceae</taxon>
        <taxon>Flavobacterium</taxon>
    </lineage>
</organism>
<dbReference type="InterPro" id="IPR006059">
    <property type="entry name" value="SBP"/>
</dbReference>
<comment type="subcellular location">
    <subcellularLocation>
        <location evidence="1">Periplasm</location>
    </subcellularLocation>
</comment>
<dbReference type="AlphaFoldDB" id="A0A0Q0XUQ4"/>
<comment type="caution">
    <text evidence="5">The sequence shown here is derived from an EMBL/GenBank/DDBJ whole genome shotgun (WGS) entry which is preliminary data.</text>
</comment>
<dbReference type="PANTHER" id="PTHR43649">
    <property type="entry name" value="ARABINOSE-BINDING PROTEIN-RELATED"/>
    <property type="match status" value="1"/>
</dbReference>
<proteinExistence type="inferred from homology"/>
<dbReference type="RefSeq" id="WP_055095275.1">
    <property type="nucleotide sequence ID" value="NZ_JRLF01000011.1"/>
</dbReference>
<sequence>MEKIRIAVRKFDPFEITLQKLWDLFCLKYNIAVEAEMVPLELHDLYEETITNKGLKNGKWDIAHINTDWIFDAVNEKAVLDLTSLINQNPPQDYPEGWHQSLLNLQQIKNGTYGLPFHDGPECLIFRTDLFEDDNEKENFKKQFGYELQPPKTWTEFTQIAQFFNRPEENLYGCVFANFPDGHNMVFDFCLQLWTRGGSLLNDQNQININHNQAIEALDFYRTIVNNKDAIHPKSKNFGSVEAGMAFAEGQAAMAINWFGFASMCEVIDESKVKGKVDITELPSDPNHKTASLNVYWLYTIGIGSKNKALAYDFLRFATSVKSDKLLTKEGGIGCRKSTWNDPEINDIIPFYHKLEMLHENALTLPQTPIWPKVAALIDQMVLKAIESNISSQKLIEETQHNIENLTLKQSFCQDKNLAT</sequence>
<dbReference type="STRING" id="362413.RC62_655"/>
<evidence type="ECO:0000256" key="4">
    <source>
        <dbReference type="ARBA" id="ARBA00022729"/>
    </source>
</evidence>
<evidence type="ECO:0000313" key="5">
    <source>
        <dbReference type="EMBL" id="KQB39971.1"/>
    </source>
</evidence>
<dbReference type="GO" id="GO:0042597">
    <property type="term" value="C:periplasmic space"/>
    <property type="evidence" value="ECO:0007669"/>
    <property type="project" value="UniProtKB-SubCell"/>
</dbReference>
<dbReference type="Proteomes" id="UP000050443">
    <property type="component" value="Unassembled WGS sequence"/>
</dbReference>
<comment type="similarity">
    <text evidence="2">Belongs to the bacterial solute-binding protein 1 family.</text>
</comment>
<dbReference type="SUPFAM" id="SSF53850">
    <property type="entry name" value="Periplasmic binding protein-like II"/>
    <property type="match status" value="1"/>
</dbReference>
<gene>
    <name evidence="5" type="ORF">RC62_655</name>
</gene>
<accession>A0A0Q0XUQ4</accession>
<dbReference type="Gene3D" id="3.40.190.10">
    <property type="entry name" value="Periplasmic binding protein-like II"/>
    <property type="match status" value="2"/>
</dbReference>
<evidence type="ECO:0000256" key="3">
    <source>
        <dbReference type="ARBA" id="ARBA00022448"/>
    </source>
</evidence>
<dbReference type="PATRIC" id="fig|362413.3.peg.634"/>
<reference evidence="5 6" key="1">
    <citation type="submission" date="2014-09" db="EMBL/GenBank/DDBJ databases">
        <title>Genome sequence of Flavobacterium aquidurense RC62.</title>
        <authorList>
            <person name="Kim J.F."/>
            <person name="Kwak M.-J."/>
        </authorList>
    </citation>
    <scope>NUCLEOTIDE SEQUENCE [LARGE SCALE GENOMIC DNA]</scope>
    <source>
        <strain evidence="5 6">RC62</strain>
    </source>
</reference>
<keyword evidence="3" id="KW-0813">Transport</keyword>
<evidence type="ECO:0000313" key="6">
    <source>
        <dbReference type="Proteomes" id="UP000050443"/>
    </source>
</evidence>
<dbReference type="EMBL" id="JRLF01000011">
    <property type="protein sequence ID" value="KQB39971.1"/>
    <property type="molecule type" value="Genomic_DNA"/>
</dbReference>
<dbReference type="Pfam" id="PF01547">
    <property type="entry name" value="SBP_bac_1"/>
    <property type="match status" value="1"/>
</dbReference>
<protein>
    <submittedName>
        <fullName evidence="5">ABC-type sugar transport system, periplasmic component</fullName>
    </submittedName>
</protein>
<evidence type="ECO:0000256" key="2">
    <source>
        <dbReference type="ARBA" id="ARBA00008520"/>
    </source>
</evidence>
<dbReference type="PANTHER" id="PTHR43649:SF34">
    <property type="entry name" value="ABC TRANSPORTER PERIPLASMIC-BINDING PROTEIN YCJN-RELATED"/>
    <property type="match status" value="1"/>
</dbReference>
<dbReference type="OrthoDB" id="9770625at2"/>
<evidence type="ECO:0000256" key="1">
    <source>
        <dbReference type="ARBA" id="ARBA00004418"/>
    </source>
</evidence>
<name>A0A0Q0XUQ4_9FLAO</name>
<keyword evidence="5" id="KW-0762">Sugar transport</keyword>
<dbReference type="InterPro" id="IPR050490">
    <property type="entry name" value="Bact_solute-bd_prot1"/>
</dbReference>
<keyword evidence="4" id="KW-0732">Signal</keyword>